<accession>A0A1H7IJI8</accession>
<dbReference type="EMBL" id="FNZU01000004">
    <property type="protein sequence ID" value="SEK61710.1"/>
    <property type="molecule type" value="Genomic_DNA"/>
</dbReference>
<gene>
    <name evidence="1" type="ORF">SAMN04488099_104130</name>
</gene>
<organism evidence="1 2">
    <name type="scientific">Alkalibacterium pelagium</name>
    <dbReference type="NCBI Taxonomy" id="426702"/>
    <lineage>
        <taxon>Bacteria</taxon>
        <taxon>Bacillati</taxon>
        <taxon>Bacillota</taxon>
        <taxon>Bacilli</taxon>
        <taxon>Lactobacillales</taxon>
        <taxon>Carnobacteriaceae</taxon>
        <taxon>Alkalibacterium</taxon>
    </lineage>
</organism>
<keyword evidence="2" id="KW-1185">Reference proteome</keyword>
<evidence type="ECO:0000313" key="2">
    <source>
        <dbReference type="Proteomes" id="UP000199081"/>
    </source>
</evidence>
<dbReference type="STRING" id="426702.SAMN04488099_104130"/>
<sequence>MAELSIIQKNVLMQIPKGNKRPVKSKEIAERTGLSQREVMSVIHTLILKHDIPIGAGRTEGHQGYYIIQNEEQRQQAIVPLQHSIINMNKRVRKLKTIKLKQ</sequence>
<name>A0A1H7IJI8_9LACT</name>
<evidence type="ECO:0000313" key="1">
    <source>
        <dbReference type="EMBL" id="SEK61710.1"/>
    </source>
</evidence>
<proteinExistence type="predicted"/>
<dbReference type="AlphaFoldDB" id="A0A1H7IJI8"/>
<reference evidence="2" key="1">
    <citation type="submission" date="2016-10" db="EMBL/GenBank/DDBJ databases">
        <authorList>
            <person name="Varghese N."/>
            <person name="Submissions S."/>
        </authorList>
    </citation>
    <scope>NUCLEOTIDE SEQUENCE [LARGE SCALE GENOMIC DNA]</scope>
    <source>
        <strain evidence="2">DSM 19183</strain>
    </source>
</reference>
<dbReference type="RefSeq" id="WP_091479745.1">
    <property type="nucleotide sequence ID" value="NZ_BJYC01000004.1"/>
</dbReference>
<protein>
    <submittedName>
        <fullName evidence="1">Uncharacterized protein</fullName>
    </submittedName>
</protein>
<dbReference type="OrthoDB" id="2296456at2"/>
<dbReference type="Proteomes" id="UP000199081">
    <property type="component" value="Unassembled WGS sequence"/>
</dbReference>